<keyword evidence="5 7" id="KW-0949">S-adenosyl-L-methionine</keyword>
<proteinExistence type="inferred from homology"/>
<dbReference type="EMBL" id="LT629776">
    <property type="protein sequence ID" value="SDS70175.1"/>
    <property type="molecule type" value="Genomic_DNA"/>
</dbReference>
<evidence type="ECO:0000256" key="3">
    <source>
        <dbReference type="ARBA" id="ARBA00022603"/>
    </source>
</evidence>
<dbReference type="PROSITE" id="PS51625">
    <property type="entry name" value="SAM_MT_TRMB"/>
    <property type="match status" value="1"/>
</dbReference>
<keyword evidence="6 7" id="KW-0819">tRNA processing</keyword>
<dbReference type="CDD" id="cd02440">
    <property type="entry name" value="AdoMet_MTases"/>
    <property type="match status" value="1"/>
</dbReference>
<organism evidence="8 9">
    <name type="scientific">Paraoerskovia marina</name>
    <dbReference type="NCBI Taxonomy" id="545619"/>
    <lineage>
        <taxon>Bacteria</taxon>
        <taxon>Bacillati</taxon>
        <taxon>Actinomycetota</taxon>
        <taxon>Actinomycetes</taxon>
        <taxon>Micrococcales</taxon>
        <taxon>Cellulomonadaceae</taxon>
        <taxon>Paraoerskovia</taxon>
    </lineage>
</organism>
<dbReference type="InterPro" id="IPR029063">
    <property type="entry name" value="SAM-dependent_MTases_sf"/>
</dbReference>
<dbReference type="PANTHER" id="PTHR23417">
    <property type="entry name" value="3-DEOXY-D-MANNO-OCTULOSONIC-ACID TRANSFERASE/TRNA GUANINE-N 7 - -METHYLTRANSFERASE"/>
    <property type="match status" value="1"/>
</dbReference>
<dbReference type="Pfam" id="PF02390">
    <property type="entry name" value="Methyltransf_4"/>
    <property type="match status" value="1"/>
</dbReference>
<evidence type="ECO:0000256" key="6">
    <source>
        <dbReference type="ARBA" id="ARBA00022694"/>
    </source>
</evidence>
<dbReference type="Proteomes" id="UP000185663">
    <property type="component" value="Chromosome I"/>
</dbReference>
<evidence type="ECO:0000256" key="2">
    <source>
        <dbReference type="ARBA" id="ARBA00003015"/>
    </source>
</evidence>
<feature type="binding site" evidence="7">
    <location>
        <position position="153"/>
    </location>
    <ligand>
        <name>substrate</name>
    </ligand>
</feature>
<dbReference type="STRING" id="545619.SAMN04489860_2156"/>
<dbReference type="EC" id="2.1.1.33" evidence="7"/>
<feature type="binding site" evidence="7">
    <location>
        <position position="74"/>
    </location>
    <ligand>
        <name>S-adenosyl-L-methionine</name>
        <dbReference type="ChEBI" id="CHEBI:59789"/>
    </ligand>
</feature>
<dbReference type="PANTHER" id="PTHR23417:SF14">
    <property type="entry name" value="PENTACOTRIPEPTIDE-REPEAT REGION OF PRORP DOMAIN-CONTAINING PROTEIN"/>
    <property type="match status" value="1"/>
</dbReference>
<protein>
    <recommendedName>
        <fullName evidence="7">tRNA (guanine-N(7)-)-methyltransferase</fullName>
        <ecNumber evidence="7">2.1.1.33</ecNumber>
    </recommendedName>
    <alternativeName>
        <fullName evidence="7">tRNA (guanine(46)-N(7))-methyltransferase</fullName>
    </alternativeName>
    <alternativeName>
        <fullName evidence="7">tRNA(m7G46)-methyltransferase</fullName>
    </alternativeName>
</protein>
<keyword evidence="9" id="KW-1185">Reference proteome</keyword>
<feature type="binding site" evidence="7">
    <location>
        <position position="149"/>
    </location>
    <ligand>
        <name>S-adenosyl-L-methionine</name>
        <dbReference type="ChEBI" id="CHEBI:59789"/>
    </ligand>
</feature>
<dbReference type="OrthoDB" id="9802090at2"/>
<dbReference type="Gene3D" id="3.40.50.150">
    <property type="entry name" value="Vaccinia Virus protein VP39"/>
    <property type="match status" value="1"/>
</dbReference>
<sequence>MPLTRDGEPRFRRETVSFVRRSDRLNTGQQRAWDEHREEYLVDVPRARATTSVDPAWELDAAAAFGRAAPLVVEVGSGKGEAVLAAAQADPGRDFLALEVYTPGLAHTIRRAHLASLSNLRLAQVNAPELLEHSLAPCSVEEVWTFFPDPWHKARHTKRRLVSPSFAGLVHRVLRPGGLWRLATDWADYAEHMRAVVGADDRFEPLGVDGKVERFDGRVLTSFEEKAHAAGREITDLTYRRR</sequence>
<feature type="binding site" evidence="7">
    <location>
        <position position="126"/>
    </location>
    <ligand>
        <name>S-adenosyl-L-methionine</name>
        <dbReference type="ChEBI" id="CHEBI:59789"/>
    </ligand>
</feature>
<evidence type="ECO:0000256" key="7">
    <source>
        <dbReference type="HAMAP-Rule" id="MF_01057"/>
    </source>
</evidence>
<dbReference type="UniPathway" id="UPA00989"/>
<gene>
    <name evidence="7" type="primary">trmB</name>
    <name evidence="8" type="ORF">SAMN04489860_2156</name>
</gene>
<name>A0A1H1UCD2_9CELL</name>
<dbReference type="GO" id="GO:0043527">
    <property type="term" value="C:tRNA methyltransferase complex"/>
    <property type="evidence" value="ECO:0007669"/>
    <property type="project" value="TreeGrafter"/>
</dbReference>
<dbReference type="GO" id="GO:0008176">
    <property type="term" value="F:tRNA (guanine(46)-N7)-methyltransferase activity"/>
    <property type="evidence" value="ECO:0007669"/>
    <property type="project" value="UniProtKB-UniRule"/>
</dbReference>
<evidence type="ECO:0000313" key="9">
    <source>
        <dbReference type="Proteomes" id="UP000185663"/>
    </source>
</evidence>
<dbReference type="eggNOG" id="COG0220">
    <property type="taxonomic scope" value="Bacteria"/>
</dbReference>
<dbReference type="NCBIfam" id="TIGR00091">
    <property type="entry name" value="tRNA (guanosine(46)-N7)-methyltransferase TrmB"/>
    <property type="match status" value="1"/>
</dbReference>
<evidence type="ECO:0000313" key="8">
    <source>
        <dbReference type="EMBL" id="SDS70175.1"/>
    </source>
</evidence>
<evidence type="ECO:0000256" key="1">
    <source>
        <dbReference type="ARBA" id="ARBA00000142"/>
    </source>
</evidence>
<evidence type="ECO:0000256" key="4">
    <source>
        <dbReference type="ARBA" id="ARBA00022679"/>
    </source>
</evidence>
<feature type="binding site" evidence="7">
    <location>
        <begin position="221"/>
        <end position="224"/>
    </location>
    <ligand>
        <name>substrate</name>
    </ligand>
</feature>
<reference evidence="8 9" key="1">
    <citation type="submission" date="2016-10" db="EMBL/GenBank/DDBJ databases">
        <authorList>
            <person name="de Groot N.N."/>
        </authorList>
    </citation>
    <scope>NUCLEOTIDE SEQUENCE [LARGE SCALE GENOMIC DNA]</scope>
    <source>
        <strain evidence="8 9">DSM 22126</strain>
    </source>
</reference>
<comment type="caution">
    <text evidence="7">Lacks conserved residue(s) required for the propagation of feature annotation.</text>
</comment>
<comment type="function">
    <text evidence="2 7">Catalyzes the formation of N(7)-methylguanine at position 46 (m7G46) in tRNA.</text>
</comment>
<dbReference type="InterPro" id="IPR003358">
    <property type="entry name" value="tRNA_(Gua-N-7)_MeTrfase_Trmb"/>
</dbReference>
<keyword evidence="4 7" id="KW-0808">Transferase</keyword>
<comment type="similarity">
    <text evidence="7">Belongs to the class I-like SAM-binding methyltransferase superfamily. TrmB family.</text>
</comment>
<dbReference type="HAMAP" id="MF_01057">
    <property type="entry name" value="tRNA_methyltr_TrmB"/>
    <property type="match status" value="1"/>
</dbReference>
<dbReference type="AlphaFoldDB" id="A0A1H1UCD2"/>
<dbReference type="InterPro" id="IPR055361">
    <property type="entry name" value="tRNA_methyltr_TrmB_bact"/>
</dbReference>
<accession>A0A1H1UCD2</accession>
<feature type="binding site" evidence="7">
    <location>
        <position position="99"/>
    </location>
    <ligand>
        <name>S-adenosyl-L-methionine</name>
        <dbReference type="ChEBI" id="CHEBI:59789"/>
    </ligand>
</feature>
<comment type="catalytic activity">
    <reaction evidence="1 7">
        <text>guanosine(46) in tRNA + S-adenosyl-L-methionine = N(7)-methylguanosine(46) in tRNA + S-adenosyl-L-homocysteine</text>
        <dbReference type="Rhea" id="RHEA:42708"/>
        <dbReference type="Rhea" id="RHEA-COMP:10188"/>
        <dbReference type="Rhea" id="RHEA-COMP:10189"/>
        <dbReference type="ChEBI" id="CHEBI:57856"/>
        <dbReference type="ChEBI" id="CHEBI:59789"/>
        <dbReference type="ChEBI" id="CHEBI:74269"/>
        <dbReference type="ChEBI" id="CHEBI:74480"/>
        <dbReference type="EC" id="2.1.1.33"/>
    </reaction>
</comment>
<keyword evidence="3 7" id="KW-0489">Methyltransferase</keyword>
<comment type="pathway">
    <text evidence="7">tRNA modification; N(7)-methylguanine-tRNA biosynthesis.</text>
</comment>
<feature type="binding site" evidence="7">
    <location>
        <position position="185"/>
    </location>
    <ligand>
        <name>substrate</name>
    </ligand>
</feature>
<dbReference type="SUPFAM" id="SSF53335">
    <property type="entry name" value="S-adenosyl-L-methionine-dependent methyltransferases"/>
    <property type="match status" value="1"/>
</dbReference>
<evidence type="ECO:0000256" key="5">
    <source>
        <dbReference type="ARBA" id="ARBA00022691"/>
    </source>
</evidence>